<name>W3VTH5_MOEAP</name>
<dbReference type="HOGENOM" id="CLU_1939048_0_0_1"/>
<evidence type="ECO:0000313" key="3">
    <source>
        <dbReference type="Proteomes" id="UP000019462"/>
    </source>
</evidence>
<comment type="caution">
    <text evidence="2">The sequence shown here is derived from an EMBL/GenBank/DDBJ whole genome shotgun (WGS) entry which is preliminary data.</text>
</comment>
<feature type="region of interest" description="Disordered" evidence="1">
    <location>
        <begin position="111"/>
        <end position="130"/>
    </location>
</feature>
<dbReference type="Proteomes" id="UP000019462">
    <property type="component" value="Unassembled WGS sequence"/>
</dbReference>
<keyword evidence="3" id="KW-1185">Reference proteome</keyword>
<sequence>MTQRAACCPRSSSAGPTRPEGAPTLARQQPPFGPPLPGSAASNAVQIQRDTSNARASVDGVESSALLSELNSERQYFGYQERGEGQTGPELLADLLGRRATDAIDNARPVRRSASLSAAQFANPSPTPRI</sequence>
<organism evidence="2 3">
    <name type="scientific">Moesziomyces aphidis</name>
    <name type="common">Pseudozyma aphidis</name>
    <dbReference type="NCBI Taxonomy" id="84754"/>
    <lineage>
        <taxon>Eukaryota</taxon>
        <taxon>Fungi</taxon>
        <taxon>Dikarya</taxon>
        <taxon>Basidiomycota</taxon>
        <taxon>Ustilaginomycotina</taxon>
        <taxon>Ustilaginomycetes</taxon>
        <taxon>Ustilaginales</taxon>
        <taxon>Ustilaginaceae</taxon>
        <taxon>Moesziomyces</taxon>
    </lineage>
</organism>
<gene>
    <name evidence="2" type="ORF">PaG_00823</name>
</gene>
<dbReference type="AlphaFoldDB" id="W3VTH5"/>
<feature type="compositionally biased region" description="Polar residues" evidence="1">
    <location>
        <begin position="114"/>
        <end position="124"/>
    </location>
</feature>
<protein>
    <submittedName>
        <fullName evidence="2">Uncharacterized protein</fullName>
    </submittedName>
</protein>
<feature type="region of interest" description="Disordered" evidence="1">
    <location>
        <begin position="1"/>
        <end position="44"/>
    </location>
</feature>
<dbReference type="EMBL" id="AWNI01000004">
    <property type="protein sequence ID" value="ETS64854.1"/>
    <property type="molecule type" value="Genomic_DNA"/>
</dbReference>
<evidence type="ECO:0000313" key="2">
    <source>
        <dbReference type="EMBL" id="ETS64854.1"/>
    </source>
</evidence>
<reference evidence="2 3" key="1">
    <citation type="journal article" date="2014" name="Genome Announc.">
        <title>Genome sequence of the basidiomycetous fungus Pseudozyma aphidis DSM70725, an efficient producer of biosurfactant mannosylerythritol lipids.</title>
        <authorList>
            <person name="Lorenz S."/>
            <person name="Guenther M."/>
            <person name="Grumaz C."/>
            <person name="Rupp S."/>
            <person name="Zibek S."/>
            <person name="Sohn K."/>
        </authorList>
    </citation>
    <scope>NUCLEOTIDE SEQUENCE [LARGE SCALE GENOMIC DNA]</scope>
    <source>
        <strain evidence="3">ATCC 32657 / CBS 517.83 / DSM 70725 / JCM 10318 / NBRC 10182 / NRRL Y-7954 / St-0401</strain>
    </source>
</reference>
<proteinExistence type="predicted"/>
<evidence type="ECO:0000256" key="1">
    <source>
        <dbReference type="SAM" id="MobiDB-lite"/>
    </source>
</evidence>
<accession>W3VTH5</accession>